<keyword evidence="1" id="KW-1133">Transmembrane helix</keyword>
<evidence type="ECO:0000313" key="3">
    <source>
        <dbReference type="Proteomes" id="UP001291912"/>
    </source>
</evidence>
<dbReference type="RefSeq" id="WP_194422777.1">
    <property type="nucleotide sequence ID" value="NZ_BAAAPT010000001.1"/>
</dbReference>
<accession>A0ABU5NA37</accession>
<evidence type="ECO:0000313" key="2">
    <source>
        <dbReference type="EMBL" id="MDZ8162866.1"/>
    </source>
</evidence>
<organism evidence="2 3">
    <name type="scientific">Microbacterium aquimaris</name>
    <dbReference type="NCBI Taxonomy" id="459816"/>
    <lineage>
        <taxon>Bacteria</taxon>
        <taxon>Bacillati</taxon>
        <taxon>Actinomycetota</taxon>
        <taxon>Actinomycetes</taxon>
        <taxon>Micrococcales</taxon>
        <taxon>Microbacteriaceae</taxon>
        <taxon>Microbacterium</taxon>
    </lineage>
</organism>
<feature type="transmembrane region" description="Helical" evidence="1">
    <location>
        <begin position="39"/>
        <end position="58"/>
    </location>
</feature>
<keyword evidence="3" id="KW-1185">Reference proteome</keyword>
<protein>
    <submittedName>
        <fullName evidence="2">Uncharacterized protein</fullName>
    </submittedName>
</protein>
<keyword evidence="1" id="KW-0472">Membrane</keyword>
<dbReference type="EMBL" id="JAWJYN010000003">
    <property type="protein sequence ID" value="MDZ8162866.1"/>
    <property type="molecule type" value="Genomic_DNA"/>
</dbReference>
<dbReference type="Proteomes" id="UP001291912">
    <property type="component" value="Unassembled WGS sequence"/>
</dbReference>
<gene>
    <name evidence="2" type="ORF">R2Q92_13605</name>
</gene>
<keyword evidence="1" id="KW-0812">Transmembrane</keyword>
<reference evidence="2 3" key="1">
    <citation type="submission" date="2023-10" db="EMBL/GenBank/DDBJ databases">
        <title>Microbacterium xanthum sp. nov., isolated from seaweed.</title>
        <authorList>
            <person name="Lee S.D."/>
        </authorList>
    </citation>
    <scope>NUCLEOTIDE SEQUENCE [LARGE SCALE GENOMIC DNA]</scope>
    <source>
        <strain evidence="2 3">KCTC 19124</strain>
    </source>
</reference>
<feature type="transmembrane region" description="Helical" evidence="1">
    <location>
        <begin position="12"/>
        <end position="33"/>
    </location>
</feature>
<evidence type="ECO:0000256" key="1">
    <source>
        <dbReference type="SAM" id="Phobius"/>
    </source>
</evidence>
<proteinExistence type="predicted"/>
<feature type="transmembrane region" description="Helical" evidence="1">
    <location>
        <begin position="70"/>
        <end position="94"/>
    </location>
</feature>
<name>A0ABU5NA37_9MICO</name>
<comment type="caution">
    <text evidence="2">The sequence shown here is derived from an EMBL/GenBank/DDBJ whole genome shotgun (WGS) entry which is preliminary data.</text>
</comment>
<sequence length="96" mass="9778">MSTPPLAPRSTFGGVIAVWIVAAVAGVSIGLFVPSEWRAAWLPLALGGCLILAFAVQLGYGRPHRFIQRVAASVVGALLILGVISLGFGLAAVVPG</sequence>